<sequence length="113" mass="12701">MHASLGSGDIAQLVELRSCKLSNKKLVDLLTDLVELWPDDEFDFRMVESDGRAGGLISIWDTNCFRAESEIVNSRFVSISGRWIQCDTLWVGTSTRQEIEAREVFGGHKSPLL</sequence>
<evidence type="ECO:0000313" key="1">
    <source>
        <dbReference type="EMBL" id="KAK8982522.1"/>
    </source>
</evidence>
<keyword evidence="2" id="KW-1185">Reference proteome</keyword>
<organism evidence="1 2">
    <name type="scientific">Hibiscus sabdariffa</name>
    <name type="common">roselle</name>
    <dbReference type="NCBI Taxonomy" id="183260"/>
    <lineage>
        <taxon>Eukaryota</taxon>
        <taxon>Viridiplantae</taxon>
        <taxon>Streptophyta</taxon>
        <taxon>Embryophyta</taxon>
        <taxon>Tracheophyta</taxon>
        <taxon>Spermatophyta</taxon>
        <taxon>Magnoliopsida</taxon>
        <taxon>eudicotyledons</taxon>
        <taxon>Gunneridae</taxon>
        <taxon>Pentapetalae</taxon>
        <taxon>rosids</taxon>
        <taxon>malvids</taxon>
        <taxon>Malvales</taxon>
        <taxon>Malvaceae</taxon>
        <taxon>Malvoideae</taxon>
        <taxon>Hibiscus</taxon>
    </lineage>
</organism>
<gene>
    <name evidence="1" type="ORF">V6N11_046442</name>
</gene>
<comment type="caution">
    <text evidence="1">The sequence shown here is derived from an EMBL/GenBank/DDBJ whole genome shotgun (WGS) entry which is preliminary data.</text>
</comment>
<reference evidence="1 2" key="1">
    <citation type="journal article" date="2024" name="G3 (Bethesda)">
        <title>Genome assembly of Hibiscus sabdariffa L. provides insights into metabolisms of medicinal natural products.</title>
        <authorList>
            <person name="Kim T."/>
        </authorList>
    </citation>
    <scope>NUCLEOTIDE SEQUENCE [LARGE SCALE GENOMIC DNA]</scope>
    <source>
        <strain evidence="1">TK-2024</strain>
        <tissue evidence="1">Old leaves</tissue>
    </source>
</reference>
<evidence type="ECO:0000313" key="2">
    <source>
        <dbReference type="Proteomes" id="UP001396334"/>
    </source>
</evidence>
<protein>
    <submittedName>
        <fullName evidence="1">Uncharacterized protein</fullName>
    </submittedName>
</protein>
<name>A0ABR2P278_9ROSI</name>
<accession>A0ABR2P278</accession>
<dbReference type="Proteomes" id="UP001396334">
    <property type="component" value="Unassembled WGS sequence"/>
</dbReference>
<dbReference type="EMBL" id="JBBPBN010000085">
    <property type="protein sequence ID" value="KAK8982522.1"/>
    <property type="molecule type" value="Genomic_DNA"/>
</dbReference>
<proteinExistence type="predicted"/>